<proteinExistence type="predicted"/>
<gene>
    <name evidence="1" type="ORF">Ani05nite_15350</name>
</gene>
<evidence type="ECO:0000313" key="2">
    <source>
        <dbReference type="Proteomes" id="UP000647172"/>
    </source>
</evidence>
<evidence type="ECO:0000313" key="1">
    <source>
        <dbReference type="EMBL" id="GIE48001.1"/>
    </source>
</evidence>
<comment type="caution">
    <text evidence="1">The sequence shown here is derived from an EMBL/GenBank/DDBJ whole genome shotgun (WGS) entry which is preliminary data.</text>
</comment>
<sequence length="94" mass="10433">MATEFALEDEIMVLDGRVLEIFHSGVEESLRYHVSYLRISATPHGDGFKVRLGRAYGENDITGGRRWKMTADQFAGFRAFIADAIAARDRGPGA</sequence>
<dbReference type="RefSeq" id="WP_203766333.1">
    <property type="nucleotide sequence ID" value="NZ_BAAAYJ010000009.1"/>
</dbReference>
<dbReference type="AlphaFoldDB" id="A0A919JF19"/>
<reference evidence="1" key="1">
    <citation type="submission" date="2021-01" db="EMBL/GenBank/DDBJ databases">
        <title>Whole genome shotgun sequence of Actinoplanes nipponensis NBRC 14063.</title>
        <authorList>
            <person name="Komaki H."/>
            <person name="Tamura T."/>
        </authorList>
    </citation>
    <scope>NUCLEOTIDE SEQUENCE</scope>
    <source>
        <strain evidence="1">NBRC 14063</strain>
    </source>
</reference>
<keyword evidence="2" id="KW-1185">Reference proteome</keyword>
<name>A0A919JF19_9ACTN</name>
<organism evidence="1 2">
    <name type="scientific">Actinoplanes nipponensis</name>
    <dbReference type="NCBI Taxonomy" id="135950"/>
    <lineage>
        <taxon>Bacteria</taxon>
        <taxon>Bacillati</taxon>
        <taxon>Actinomycetota</taxon>
        <taxon>Actinomycetes</taxon>
        <taxon>Micromonosporales</taxon>
        <taxon>Micromonosporaceae</taxon>
        <taxon>Actinoplanes</taxon>
    </lineage>
</organism>
<dbReference type="Proteomes" id="UP000647172">
    <property type="component" value="Unassembled WGS sequence"/>
</dbReference>
<dbReference type="EMBL" id="BOMQ01000018">
    <property type="protein sequence ID" value="GIE48001.1"/>
    <property type="molecule type" value="Genomic_DNA"/>
</dbReference>
<protein>
    <submittedName>
        <fullName evidence="1">Uncharacterized protein</fullName>
    </submittedName>
</protein>
<accession>A0A919JF19</accession>